<comment type="caution">
    <text evidence="1">The sequence shown here is derived from an EMBL/GenBank/DDBJ whole genome shotgun (WGS) entry which is preliminary data.</text>
</comment>
<organism evidence="1 2">
    <name type="scientific">Austropuccinia psidii MF-1</name>
    <dbReference type="NCBI Taxonomy" id="1389203"/>
    <lineage>
        <taxon>Eukaryota</taxon>
        <taxon>Fungi</taxon>
        <taxon>Dikarya</taxon>
        <taxon>Basidiomycota</taxon>
        <taxon>Pucciniomycotina</taxon>
        <taxon>Pucciniomycetes</taxon>
        <taxon>Pucciniales</taxon>
        <taxon>Sphaerophragmiaceae</taxon>
        <taxon>Austropuccinia</taxon>
    </lineage>
</organism>
<gene>
    <name evidence="1" type="ORF">O181_006259</name>
</gene>
<dbReference type="Proteomes" id="UP000765509">
    <property type="component" value="Unassembled WGS sequence"/>
</dbReference>
<accession>A0A9Q3BJ01</accession>
<proteinExistence type="predicted"/>
<keyword evidence="2" id="KW-1185">Reference proteome</keyword>
<evidence type="ECO:0000313" key="2">
    <source>
        <dbReference type="Proteomes" id="UP000765509"/>
    </source>
</evidence>
<dbReference type="EMBL" id="AVOT02001330">
    <property type="protein sequence ID" value="MBW0466544.1"/>
    <property type="molecule type" value="Genomic_DNA"/>
</dbReference>
<evidence type="ECO:0000313" key="1">
    <source>
        <dbReference type="EMBL" id="MBW0466544.1"/>
    </source>
</evidence>
<name>A0A9Q3BJ01_9BASI</name>
<protein>
    <submittedName>
        <fullName evidence="1">Uncharacterized protein</fullName>
    </submittedName>
</protein>
<dbReference type="AlphaFoldDB" id="A0A9Q3BJ01"/>
<sequence length="94" mass="10768">MDFLLFQNLNQIIVEERSSISSLSKESIPCEPDRKYKGKEPEVKLEVNNSEAIAKIKEEPKKMIRNLDMAVGATEKWLALELSGMNEEDEGERQ</sequence>
<reference evidence="1" key="1">
    <citation type="submission" date="2021-03" db="EMBL/GenBank/DDBJ databases">
        <title>Draft genome sequence of rust myrtle Austropuccinia psidii MF-1, a brazilian biotype.</title>
        <authorList>
            <person name="Quecine M.C."/>
            <person name="Pachon D.M.R."/>
            <person name="Bonatelli M.L."/>
            <person name="Correr F.H."/>
            <person name="Franceschini L.M."/>
            <person name="Leite T.F."/>
            <person name="Margarido G.R.A."/>
            <person name="Almeida C.A."/>
            <person name="Ferrarezi J.A."/>
            <person name="Labate C.A."/>
        </authorList>
    </citation>
    <scope>NUCLEOTIDE SEQUENCE</scope>
    <source>
        <strain evidence="1">MF-1</strain>
    </source>
</reference>